<reference evidence="3 4" key="1">
    <citation type="submission" date="2015-04" db="EMBL/GenBank/DDBJ databases">
        <authorList>
            <person name="Heijne W.H."/>
            <person name="Fedorova N.D."/>
            <person name="Nierman W.C."/>
            <person name="Vollebregt A.W."/>
            <person name="Zhao Z."/>
            <person name="Wu L."/>
            <person name="Kumar M."/>
            <person name="Stam H."/>
            <person name="van den Berg M.A."/>
            <person name="Pel H.J."/>
        </authorList>
    </citation>
    <scope>NUCLEOTIDE SEQUENCE [LARGE SCALE GENOMIC DNA]</scope>
    <source>
        <strain evidence="3 4">CBS 393.64</strain>
    </source>
</reference>
<comment type="caution">
    <text evidence="3">The sequence shown here is derived from an EMBL/GenBank/DDBJ whole genome shotgun (WGS) entry which is preliminary data.</text>
</comment>
<feature type="region of interest" description="Disordered" evidence="2">
    <location>
        <begin position="352"/>
        <end position="381"/>
    </location>
</feature>
<evidence type="ECO:0000313" key="3">
    <source>
        <dbReference type="EMBL" id="KKA23326.1"/>
    </source>
</evidence>
<dbReference type="EMBL" id="LASV01000104">
    <property type="protein sequence ID" value="KKA23326.1"/>
    <property type="molecule type" value="Genomic_DNA"/>
</dbReference>
<evidence type="ECO:0000313" key="4">
    <source>
        <dbReference type="Proteomes" id="UP000053958"/>
    </source>
</evidence>
<accession>A0A0F4YZR4</accession>
<feature type="compositionally biased region" description="Acidic residues" evidence="2">
    <location>
        <begin position="115"/>
        <end position="126"/>
    </location>
</feature>
<keyword evidence="4" id="KW-1185">Reference proteome</keyword>
<dbReference type="STRING" id="1408163.A0A0F4YZR4"/>
<evidence type="ECO:0008006" key="5">
    <source>
        <dbReference type="Google" id="ProtNLM"/>
    </source>
</evidence>
<organism evidence="3 4">
    <name type="scientific">Rasamsonia emersonii (strain ATCC 16479 / CBS 393.64 / IMI 116815)</name>
    <dbReference type="NCBI Taxonomy" id="1408163"/>
    <lineage>
        <taxon>Eukaryota</taxon>
        <taxon>Fungi</taxon>
        <taxon>Dikarya</taxon>
        <taxon>Ascomycota</taxon>
        <taxon>Pezizomycotina</taxon>
        <taxon>Eurotiomycetes</taxon>
        <taxon>Eurotiomycetidae</taxon>
        <taxon>Eurotiales</taxon>
        <taxon>Trichocomaceae</taxon>
        <taxon>Rasamsonia</taxon>
    </lineage>
</organism>
<evidence type="ECO:0000256" key="2">
    <source>
        <dbReference type="SAM" id="MobiDB-lite"/>
    </source>
</evidence>
<evidence type="ECO:0000256" key="1">
    <source>
        <dbReference type="SAM" id="Coils"/>
    </source>
</evidence>
<keyword evidence="1" id="KW-0175">Coiled coil</keyword>
<name>A0A0F4YZR4_RASE3</name>
<gene>
    <name evidence="3" type="ORF">T310_2636</name>
</gene>
<feature type="region of interest" description="Disordered" evidence="2">
    <location>
        <begin position="115"/>
        <end position="147"/>
    </location>
</feature>
<proteinExistence type="predicted"/>
<dbReference type="OrthoDB" id="5324651at2759"/>
<feature type="coiled-coil region" evidence="1">
    <location>
        <begin position="288"/>
        <end position="326"/>
    </location>
</feature>
<protein>
    <recommendedName>
        <fullName evidence="5">Ubiquinol-cytochrome-c reductase cytochrome c1</fullName>
    </recommendedName>
</protein>
<dbReference type="RefSeq" id="XP_013329938.1">
    <property type="nucleotide sequence ID" value="XM_013474484.1"/>
</dbReference>
<dbReference type="AlphaFoldDB" id="A0A0F4YZR4"/>
<feature type="compositionally biased region" description="Basic and acidic residues" evidence="2">
    <location>
        <begin position="352"/>
        <end position="367"/>
    </location>
</feature>
<dbReference type="Proteomes" id="UP000053958">
    <property type="component" value="Unassembled WGS sequence"/>
</dbReference>
<dbReference type="GeneID" id="25314987"/>
<sequence>MAYPSADKRRVYLACRAIFAGNNAQLRKQKKIREVVLKHQASLRPLIRDFTLDKVVDILKTLLEKQIFQSEVKAKIEFPELFVSSPARDVQRAASENDAARSAAELLEEIASLEERENEADEDENEVAPVPSDKDDAGTGREPTPEQLNIPSLYPSYFPYRAQHAILCTAQCVLEECCFEFTKKWMPSILEEHAWDCPAAVELTKWTRLFAKKSTQFPKHAFRLSGPSLNEVLFATNKLRHTAVHRLPTTSRGVEALILSAIKLAETLQDPLRTSQLEELHFEVESKIKAMELNKNVLEDTLAQELQEIQRQREELDRREKESIARALREDQENKALIGLLLEESVKRIFDDETKPAEGDRGSPEAKSDDEEVNGVAAGNNGTAETVNPGLLFLFLSSFSDRLLILCQLAVIGLTVPAPVVGNTRLMPAESDGK</sequence>